<accession>A0A418LXX1</accession>
<comment type="caution">
    <text evidence="1">The sequence shown here is derived from an EMBL/GenBank/DDBJ whole genome shotgun (WGS) entry which is preliminary data.</text>
</comment>
<gene>
    <name evidence="1" type="ORF">DYU11_29515</name>
</gene>
<name>A0A418LXX1_9BACT</name>
<evidence type="ECO:0000313" key="1">
    <source>
        <dbReference type="EMBL" id="RIV18096.1"/>
    </source>
</evidence>
<dbReference type="RefSeq" id="WP_119671347.1">
    <property type="nucleotide sequence ID" value="NZ_QXED01000013.1"/>
</dbReference>
<sequence length="467" mass="53553">MNLTNTSLLNLNDQQRRSLIDSIRCGECILVLGPYANLVEDGLAQRVRLANHLVKALPTEPPVDSHEQDSFSSVVCRLLLDRNYKRGDIQKEITTFYRQQRGRILPNSPYDLILKLGFRTIFTTDPDCRLMKAFDDRNRNPLGLFFTQVPQPDIIPQLNPSDGLTEETPVILNLFGSTDRPDSLAIGPEEELAQLYALTSGEIGNKINLRIAPRLANCRWYLFVGYNFNSWSLGSIFYFFSKLTEKIRDARVFGLHSKPQAQLTDTTVVYYKNLFPVEGNKDDVRIVNSDAQTFFTELNELAEQFPPPPPPSSRVAFIVYHPKDRDILETFRQSIETKCQEYDLTVKYSQPVTSFDRPLSDDQIHQHVLKEEIVLYLISTNWEIDFQYEDFLDLAQQRNMDAGVKGVLLDNYNLFGANRQRKPAFVDGSIKLLNKQRPFNSQTDCDSLIQEVDAFLEDMEDIVSTTI</sequence>
<evidence type="ECO:0000313" key="2">
    <source>
        <dbReference type="Proteomes" id="UP000283523"/>
    </source>
</evidence>
<keyword evidence="2" id="KW-1185">Reference proteome</keyword>
<reference evidence="1 2" key="1">
    <citation type="submission" date="2018-08" db="EMBL/GenBank/DDBJ databases">
        <title>Fibrisoma montanum sp. nov., isolated from Danxia mountain soil.</title>
        <authorList>
            <person name="Huang Y."/>
        </authorList>
    </citation>
    <scope>NUCLEOTIDE SEQUENCE [LARGE SCALE GENOMIC DNA]</scope>
    <source>
        <strain evidence="1 2">HYT19</strain>
    </source>
</reference>
<organism evidence="1 2">
    <name type="scientific">Fibrisoma montanum</name>
    <dbReference type="NCBI Taxonomy" id="2305895"/>
    <lineage>
        <taxon>Bacteria</taxon>
        <taxon>Pseudomonadati</taxon>
        <taxon>Bacteroidota</taxon>
        <taxon>Cytophagia</taxon>
        <taxon>Cytophagales</taxon>
        <taxon>Spirosomataceae</taxon>
        <taxon>Fibrisoma</taxon>
    </lineage>
</organism>
<dbReference type="OrthoDB" id="676137at2"/>
<proteinExistence type="predicted"/>
<dbReference type="EMBL" id="QXED01000013">
    <property type="protein sequence ID" value="RIV18096.1"/>
    <property type="molecule type" value="Genomic_DNA"/>
</dbReference>
<protein>
    <submittedName>
        <fullName evidence="1">Uncharacterized protein</fullName>
    </submittedName>
</protein>
<dbReference type="Proteomes" id="UP000283523">
    <property type="component" value="Unassembled WGS sequence"/>
</dbReference>
<dbReference type="AlphaFoldDB" id="A0A418LXX1"/>